<dbReference type="PROSITE" id="PS51353">
    <property type="entry name" value="ARSC"/>
    <property type="match status" value="1"/>
</dbReference>
<protein>
    <submittedName>
        <fullName evidence="2">Arsenate reductase</fullName>
    </submittedName>
</protein>
<dbReference type="KEGG" id="jli:EXU32_14585"/>
<comment type="similarity">
    <text evidence="1">Belongs to the ArsC family.</text>
</comment>
<name>A0A4P6MWI0_9MICO</name>
<dbReference type="SUPFAM" id="SSF52833">
    <property type="entry name" value="Thioredoxin-like"/>
    <property type="match status" value="1"/>
</dbReference>
<evidence type="ECO:0000256" key="1">
    <source>
        <dbReference type="PROSITE-ProRule" id="PRU01282"/>
    </source>
</evidence>
<evidence type="ECO:0000313" key="2">
    <source>
        <dbReference type="EMBL" id="QBF47369.1"/>
    </source>
</evidence>
<evidence type="ECO:0000313" key="3">
    <source>
        <dbReference type="Proteomes" id="UP000290408"/>
    </source>
</evidence>
<dbReference type="OrthoDB" id="9790554at2"/>
<dbReference type="PANTHER" id="PTHR30041:SF4">
    <property type="entry name" value="ARSENATE REDUCTASE"/>
    <property type="match status" value="1"/>
</dbReference>
<sequence length="118" mass="12950">MSDVTVLHNPKCSTSRAALDNLDGVGVEADVLQYLKEPLDEAALRELIGKLEDEPTDLVRRDSFFKEQGLTDADVATVDQVVAVLVEHPRLMQRPVIVKGDRAIIGRPKERVAAFVTG</sequence>
<dbReference type="STRING" id="1216970.GCA_001570985_01838"/>
<dbReference type="InterPro" id="IPR036249">
    <property type="entry name" value="Thioredoxin-like_sf"/>
</dbReference>
<dbReference type="Proteomes" id="UP000290408">
    <property type="component" value="Chromosome"/>
</dbReference>
<accession>A0A4P6MWI0</accession>
<gene>
    <name evidence="2" type="ORF">EXU32_14585</name>
</gene>
<organism evidence="2 3">
    <name type="scientific">Janibacter limosus</name>
    <dbReference type="NCBI Taxonomy" id="53458"/>
    <lineage>
        <taxon>Bacteria</taxon>
        <taxon>Bacillati</taxon>
        <taxon>Actinomycetota</taxon>
        <taxon>Actinomycetes</taxon>
        <taxon>Micrococcales</taxon>
        <taxon>Intrasporangiaceae</taxon>
        <taxon>Janibacter</taxon>
    </lineage>
</organism>
<proteinExistence type="inferred from homology"/>
<dbReference type="InterPro" id="IPR006660">
    <property type="entry name" value="Arsenate_reductase-like"/>
</dbReference>
<dbReference type="PANTHER" id="PTHR30041">
    <property type="entry name" value="ARSENATE REDUCTASE"/>
    <property type="match status" value="1"/>
</dbReference>
<dbReference type="AlphaFoldDB" id="A0A4P6MWI0"/>
<dbReference type="RefSeq" id="WP_130630560.1">
    <property type="nucleotide sequence ID" value="NZ_CP036164.1"/>
</dbReference>
<dbReference type="EMBL" id="CP036164">
    <property type="protein sequence ID" value="QBF47369.1"/>
    <property type="molecule type" value="Genomic_DNA"/>
</dbReference>
<reference evidence="2 3" key="1">
    <citation type="submission" date="2019-02" db="EMBL/GenBank/DDBJ databases">
        <title>Genomic data mining of an Antarctic deep-sea actinobacterium, Janibacterlimosus P3-3-X1.</title>
        <authorList>
            <person name="Liao L."/>
            <person name="Chen B."/>
        </authorList>
    </citation>
    <scope>NUCLEOTIDE SEQUENCE [LARGE SCALE GENOMIC DNA]</scope>
    <source>
        <strain evidence="2 3">P3-3-X1</strain>
    </source>
</reference>
<dbReference type="Gene3D" id="3.40.30.10">
    <property type="entry name" value="Glutaredoxin"/>
    <property type="match status" value="1"/>
</dbReference>
<dbReference type="Pfam" id="PF03960">
    <property type="entry name" value="ArsC"/>
    <property type="match status" value="1"/>
</dbReference>
<keyword evidence="3" id="KW-1185">Reference proteome</keyword>